<dbReference type="eggNOG" id="COG0330">
    <property type="taxonomic scope" value="Bacteria"/>
</dbReference>
<gene>
    <name evidence="4" type="ORF">Z042_00095</name>
</gene>
<reference evidence="4 5" key="2">
    <citation type="submission" date="2015-03" db="EMBL/GenBank/DDBJ databases">
        <authorList>
            <person name="Chan K.-G."/>
        </authorList>
    </citation>
    <scope>NUCLEOTIDE SEQUENCE [LARGE SCALE GENOMIC DNA]</scope>
    <source>
        <strain evidence="4 5">RB-25</strain>
    </source>
</reference>
<dbReference type="RefSeq" id="WP_024910763.1">
    <property type="nucleotide sequence ID" value="NZ_CP007044.2"/>
</dbReference>
<feature type="transmembrane region" description="Helical" evidence="2">
    <location>
        <begin position="12"/>
        <end position="36"/>
    </location>
</feature>
<evidence type="ECO:0000313" key="4">
    <source>
        <dbReference type="EMBL" id="AHG18225.1"/>
    </source>
</evidence>
<evidence type="ECO:0000259" key="3">
    <source>
        <dbReference type="SMART" id="SM00244"/>
    </source>
</evidence>
<dbReference type="PANTHER" id="PTHR42911:SF2">
    <property type="entry name" value="PROHIBITIN FAMILY PROTEIN"/>
    <property type="match status" value="1"/>
</dbReference>
<organism evidence="4 5">
    <name type="scientific">Chania multitudinisentens RB-25</name>
    <dbReference type="NCBI Taxonomy" id="1441930"/>
    <lineage>
        <taxon>Bacteria</taxon>
        <taxon>Pseudomonadati</taxon>
        <taxon>Pseudomonadota</taxon>
        <taxon>Gammaproteobacteria</taxon>
        <taxon>Enterobacterales</taxon>
        <taxon>Yersiniaceae</taxon>
        <taxon>Chania</taxon>
    </lineage>
</organism>
<dbReference type="CDD" id="cd03401">
    <property type="entry name" value="SPFH_prohibitin"/>
    <property type="match status" value="1"/>
</dbReference>
<comment type="subcellular location">
    <subcellularLocation>
        <location evidence="1">Membrane</location>
        <topology evidence="1">Single-pass membrane protein</topology>
    </subcellularLocation>
</comment>
<dbReference type="OrthoDB" id="9812991at2"/>
<dbReference type="InterPro" id="IPR001107">
    <property type="entry name" value="Band_7"/>
</dbReference>
<protein>
    <submittedName>
        <fullName evidence="4">Band 7 protein</fullName>
    </submittedName>
</protein>
<dbReference type="PANTHER" id="PTHR42911">
    <property type="entry name" value="MODULATOR OF FTSH PROTEASE HFLC"/>
    <property type="match status" value="1"/>
</dbReference>
<dbReference type="Proteomes" id="UP000019030">
    <property type="component" value="Chromosome"/>
</dbReference>
<reference evidence="4 5" key="1">
    <citation type="submission" date="2014-01" db="EMBL/GenBank/DDBJ databases">
        <title>Isolation of Serratia multitudinisentens RB-25 from Ex-Landfill site.</title>
        <authorList>
            <person name="Robson E.H.J."/>
        </authorList>
    </citation>
    <scope>NUCLEOTIDE SEQUENCE [LARGE SCALE GENOMIC DNA]</scope>
    <source>
        <strain evidence="4 5">RB-25</strain>
    </source>
</reference>
<keyword evidence="2" id="KW-0472">Membrane</keyword>
<dbReference type="SMART" id="SM00244">
    <property type="entry name" value="PHB"/>
    <property type="match status" value="1"/>
</dbReference>
<evidence type="ECO:0000313" key="5">
    <source>
        <dbReference type="Proteomes" id="UP000019030"/>
    </source>
</evidence>
<dbReference type="SUPFAM" id="SSF117892">
    <property type="entry name" value="Band 7/SPFH domain"/>
    <property type="match status" value="1"/>
</dbReference>
<proteinExistence type="predicted"/>
<dbReference type="PATRIC" id="fig|1441930.4.peg.21"/>
<dbReference type="HOGENOM" id="CLU_047969_1_2_6"/>
<feature type="domain" description="Band 7" evidence="3">
    <location>
        <begin position="31"/>
        <end position="194"/>
    </location>
</feature>
<dbReference type="KEGG" id="sfo:Z042_00095"/>
<accession>W0L888</accession>
<dbReference type="EMBL" id="CP007044">
    <property type="protein sequence ID" value="AHG18225.1"/>
    <property type="molecule type" value="Genomic_DNA"/>
</dbReference>
<name>W0L888_9GAMM</name>
<dbReference type="GO" id="GO:0016020">
    <property type="term" value="C:membrane"/>
    <property type="evidence" value="ECO:0007669"/>
    <property type="project" value="UniProtKB-SubCell"/>
</dbReference>
<dbReference type="AlphaFoldDB" id="W0L888"/>
<sequence length="296" mass="32791">MLEKGKNSPGFIIFSVFCALLTLAGIISLFGSWYTIDQSERGVITRFGKVTHIAEPGLGFKAPLISDVTKVSIANLSVTHDEIQAYSKDQQPAKMKVSVGFHVPPDEIEALYTKYGNIQVMADRLVNRHIPTQVENVFGQYNAVSAVQHREEFVKKVTNELKKALGNEPLVVDSVNIENISFTDEYEKNIEERMKAEVNVAKTQQMLQTETINADIAIQKARGMAESQLSMAHAEAEGIKLRGAAEAEAIKLRADALSKNPLLIELITAERWNGELPQTMLPNSSVPFINTKNNDH</sequence>
<dbReference type="InterPro" id="IPR000163">
    <property type="entry name" value="Prohibitin"/>
</dbReference>
<dbReference type="Pfam" id="PF01145">
    <property type="entry name" value="Band_7"/>
    <property type="match status" value="1"/>
</dbReference>
<dbReference type="InterPro" id="IPR036013">
    <property type="entry name" value="Band_7/SPFH_dom_sf"/>
</dbReference>
<keyword evidence="2" id="KW-1133">Transmembrane helix</keyword>
<evidence type="ECO:0000256" key="1">
    <source>
        <dbReference type="ARBA" id="ARBA00004167"/>
    </source>
</evidence>
<dbReference type="Gene3D" id="3.30.479.30">
    <property type="entry name" value="Band 7 domain"/>
    <property type="match status" value="1"/>
</dbReference>
<keyword evidence="2" id="KW-0812">Transmembrane</keyword>
<keyword evidence="5" id="KW-1185">Reference proteome</keyword>
<dbReference type="STRING" id="1441930.Z042_00095"/>
<evidence type="ECO:0000256" key="2">
    <source>
        <dbReference type="SAM" id="Phobius"/>
    </source>
</evidence>